<dbReference type="EMBL" id="SRLO01000149">
    <property type="protein sequence ID" value="TNN71495.1"/>
    <property type="molecule type" value="Genomic_DNA"/>
</dbReference>
<evidence type="ECO:0000313" key="3">
    <source>
        <dbReference type="Proteomes" id="UP000314294"/>
    </source>
</evidence>
<feature type="compositionally biased region" description="Low complexity" evidence="1">
    <location>
        <begin position="1"/>
        <end position="20"/>
    </location>
</feature>
<feature type="region of interest" description="Disordered" evidence="1">
    <location>
        <begin position="62"/>
        <end position="115"/>
    </location>
</feature>
<gene>
    <name evidence="2" type="ORF">EYF80_018329</name>
</gene>
<evidence type="ECO:0000313" key="2">
    <source>
        <dbReference type="EMBL" id="TNN71495.1"/>
    </source>
</evidence>
<name>A0A4Z2I200_9TELE</name>
<dbReference type="AlphaFoldDB" id="A0A4Z2I200"/>
<reference evidence="2 3" key="1">
    <citation type="submission" date="2019-03" db="EMBL/GenBank/DDBJ databases">
        <title>First draft genome of Liparis tanakae, snailfish: a comprehensive survey of snailfish specific genes.</title>
        <authorList>
            <person name="Kim W."/>
            <person name="Song I."/>
            <person name="Jeong J.-H."/>
            <person name="Kim D."/>
            <person name="Kim S."/>
            <person name="Ryu S."/>
            <person name="Song J.Y."/>
            <person name="Lee S.K."/>
        </authorList>
    </citation>
    <scope>NUCLEOTIDE SEQUENCE [LARGE SCALE GENOMIC DNA]</scope>
    <source>
        <tissue evidence="2">Muscle</tissue>
    </source>
</reference>
<evidence type="ECO:0000256" key="1">
    <source>
        <dbReference type="SAM" id="MobiDB-lite"/>
    </source>
</evidence>
<comment type="caution">
    <text evidence="2">The sequence shown here is derived from an EMBL/GenBank/DDBJ whole genome shotgun (WGS) entry which is preliminary data.</text>
</comment>
<accession>A0A4Z2I200</accession>
<dbReference type="Proteomes" id="UP000314294">
    <property type="component" value="Unassembled WGS sequence"/>
</dbReference>
<keyword evidence="3" id="KW-1185">Reference proteome</keyword>
<feature type="region of interest" description="Disordered" evidence="1">
    <location>
        <begin position="1"/>
        <end position="50"/>
    </location>
</feature>
<protein>
    <submittedName>
        <fullName evidence="2">Uncharacterized protein</fullName>
    </submittedName>
</protein>
<proteinExistence type="predicted"/>
<feature type="compositionally biased region" description="Basic and acidic residues" evidence="1">
    <location>
        <begin position="67"/>
        <end position="93"/>
    </location>
</feature>
<sequence length="115" mass="12552">MVMMMMRAKMKARMMGSVSSRRSRWSDTPPLLPPARSICTPGGERRTCTTTSTTGLKLVLLRVGSGDAHEERGGEERGDEERGSKERGGEAEHSLVYGSQRDCSKVIGSRGQPVL</sequence>
<organism evidence="2 3">
    <name type="scientific">Liparis tanakae</name>
    <name type="common">Tanaka's snailfish</name>
    <dbReference type="NCBI Taxonomy" id="230148"/>
    <lineage>
        <taxon>Eukaryota</taxon>
        <taxon>Metazoa</taxon>
        <taxon>Chordata</taxon>
        <taxon>Craniata</taxon>
        <taxon>Vertebrata</taxon>
        <taxon>Euteleostomi</taxon>
        <taxon>Actinopterygii</taxon>
        <taxon>Neopterygii</taxon>
        <taxon>Teleostei</taxon>
        <taxon>Neoteleostei</taxon>
        <taxon>Acanthomorphata</taxon>
        <taxon>Eupercaria</taxon>
        <taxon>Perciformes</taxon>
        <taxon>Cottioidei</taxon>
        <taxon>Cottales</taxon>
        <taxon>Liparidae</taxon>
        <taxon>Liparis</taxon>
    </lineage>
</organism>